<accession>A0A2H3CL48</accession>
<dbReference type="AlphaFoldDB" id="A0A2H3CL48"/>
<dbReference type="STRING" id="47427.A0A2H3CL48"/>
<feature type="transmembrane region" description="Helical" evidence="1">
    <location>
        <begin position="130"/>
        <end position="152"/>
    </location>
</feature>
<reference evidence="3" key="1">
    <citation type="journal article" date="2017" name="Nat. Ecol. Evol.">
        <title>Genome expansion and lineage-specific genetic innovations in the forest pathogenic fungi Armillaria.</title>
        <authorList>
            <person name="Sipos G."/>
            <person name="Prasanna A.N."/>
            <person name="Walter M.C."/>
            <person name="O'Connor E."/>
            <person name="Balint B."/>
            <person name="Krizsan K."/>
            <person name="Kiss B."/>
            <person name="Hess J."/>
            <person name="Varga T."/>
            <person name="Slot J."/>
            <person name="Riley R."/>
            <person name="Boka B."/>
            <person name="Rigling D."/>
            <person name="Barry K."/>
            <person name="Lee J."/>
            <person name="Mihaltcheva S."/>
            <person name="LaButti K."/>
            <person name="Lipzen A."/>
            <person name="Waldron R."/>
            <person name="Moloney N.M."/>
            <person name="Sperisen C."/>
            <person name="Kredics L."/>
            <person name="Vagvoelgyi C."/>
            <person name="Patrignani A."/>
            <person name="Fitzpatrick D."/>
            <person name="Nagy I."/>
            <person name="Doyle S."/>
            <person name="Anderson J.B."/>
            <person name="Grigoriev I.V."/>
            <person name="Gueldener U."/>
            <person name="Muensterkoetter M."/>
            <person name="Nagy L.G."/>
        </authorList>
    </citation>
    <scope>NUCLEOTIDE SEQUENCE [LARGE SCALE GENOMIC DNA]</scope>
    <source>
        <strain evidence="3">Ar21-2</strain>
    </source>
</reference>
<proteinExistence type="predicted"/>
<keyword evidence="3" id="KW-1185">Reference proteome</keyword>
<evidence type="ECO:0000313" key="3">
    <source>
        <dbReference type="Proteomes" id="UP000217790"/>
    </source>
</evidence>
<dbReference type="InParanoid" id="A0A2H3CL48"/>
<protein>
    <submittedName>
        <fullName evidence="2">Uncharacterized protein</fullName>
    </submittedName>
</protein>
<keyword evidence="1" id="KW-0812">Transmembrane</keyword>
<name>A0A2H3CL48_ARMGA</name>
<organism evidence="2 3">
    <name type="scientific">Armillaria gallica</name>
    <name type="common">Bulbous honey fungus</name>
    <name type="synonym">Armillaria bulbosa</name>
    <dbReference type="NCBI Taxonomy" id="47427"/>
    <lineage>
        <taxon>Eukaryota</taxon>
        <taxon>Fungi</taxon>
        <taxon>Dikarya</taxon>
        <taxon>Basidiomycota</taxon>
        <taxon>Agaricomycotina</taxon>
        <taxon>Agaricomycetes</taxon>
        <taxon>Agaricomycetidae</taxon>
        <taxon>Agaricales</taxon>
        <taxon>Marasmiineae</taxon>
        <taxon>Physalacriaceae</taxon>
        <taxon>Armillaria</taxon>
    </lineage>
</organism>
<sequence>MDFANEDLPVPQEVILSTVEVVNKSSAIYSGSKKGEKYRRENLGPCLSAAIGHSIEHISNADGTELDGTILHRPANVANGESVALLLSEIKDEMGMGGSNPSIQGGLSVHHFWAQRNCTTYRNATYCPTLILTVAGPWMAVFGAVFINKLIIEPLNSVHYRRIA</sequence>
<keyword evidence="1" id="KW-1133">Transmembrane helix</keyword>
<gene>
    <name evidence="2" type="ORF">ARMGADRAFT_1090628</name>
</gene>
<dbReference type="EMBL" id="KZ293721">
    <property type="protein sequence ID" value="PBK82074.1"/>
    <property type="molecule type" value="Genomic_DNA"/>
</dbReference>
<keyword evidence="1" id="KW-0472">Membrane</keyword>
<evidence type="ECO:0000313" key="2">
    <source>
        <dbReference type="EMBL" id="PBK82074.1"/>
    </source>
</evidence>
<evidence type="ECO:0000256" key="1">
    <source>
        <dbReference type="SAM" id="Phobius"/>
    </source>
</evidence>
<dbReference type="OrthoDB" id="4062651at2759"/>
<dbReference type="Proteomes" id="UP000217790">
    <property type="component" value="Unassembled WGS sequence"/>
</dbReference>